<dbReference type="InterPro" id="IPR036754">
    <property type="entry name" value="YbaK/aa-tRNA-synt-asso_dom_sf"/>
</dbReference>
<dbReference type="Proteomes" id="UP001501447">
    <property type="component" value="Unassembled WGS sequence"/>
</dbReference>
<reference evidence="3" key="1">
    <citation type="journal article" date="2019" name="Int. J. Syst. Evol. Microbiol.">
        <title>The Global Catalogue of Microorganisms (GCM) 10K type strain sequencing project: providing services to taxonomists for standard genome sequencing and annotation.</title>
        <authorList>
            <consortium name="The Broad Institute Genomics Platform"/>
            <consortium name="The Broad Institute Genome Sequencing Center for Infectious Disease"/>
            <person name="Wu L."/>
            <person name="Ma J."/>
        </authorList>
    </citation>
    <scope>NUCLEOTIDE SEQUENCE [LARGE SCALE GENOMIC DNA]</scope>
    <source>
        <strain evidence="3">JCM 16373</strain>
    </source>
</reference>
<feature type="domain" description="YbaK/aminoacyl-tRNA synthetase-associated" evidence="1">
    <location>
        <begin position="53"/>
        <end position="171"/>
    </location>
</feature>
<dbReference type="Pfam" id="PF04073">
    <property type="entry name" value="tRNA_edit"/>
    <property type="match status" value="1"/>
</dbReference>
<evidence type="ECO:0000259" key="1">
    <source>
        <dbReference type="Pfam" id="PF04073"/>
    </source>
</evidence>
<proteinExistence type="predicted"/>
<evidence type="ECO:0000313" key="3">
    <source>
        <dbReference type="Proteomes" id="UP001501447"/>
    </source>
</evidence>
<dbReference type="Gene3D" id="3.90.960.10">
    <property type="entry name" value="YbaK/aminoacyl-tRNA synthetase-associated domain"/>
    <property type="match status" value="1"/>
</dbReference>
<organism evidence="2 3">
    <name type="scientific">Streptomyces axinellae</name>
    <dbReference type="NCBI Taxonomy" id="552788"/>
    <lineage>
        <taxon>Bacteria</taxon>
        <taxon>Bacillati</taxon>
        <taxon>Actinomycetota</taxon>
        <taxon>Actinomycetes</taxon>
        <taxon>Kitasatosporales</taxon>
        <taxon>Streptomycetaceae</taxon>
        <taxon>Streptomyces</taxon>
    </lineage>
</organism>
<accession>A0ABP6CP41</accession>
<gene>
    <name evidence="2" type="ORF">GCM10009863_38240</name>
</gene>
<comment type="caution">
    <text evidence="2">The sequence shown here is derived from an EMBL/GenBank/DDBJ whole genome shotgun (WGS) entry which is preliminary data.</text>
</comment>
<keyword evidence="3" id="KW-1185">Reference proteome</keyword>
<evidence type="ECO:0000313" key="2">
    <source>
        <dbReference type="EMBL" id="GAA2620559.1"/>
    </source>
</evidence>
<dbReference type="SUPFAM" id="SSF55826">
    <property type="entry name" value="YbaK/ProRS associated domain"/>
    <property type="match status" value="1"/>
</dbReference>
<dbReference type="RefSeq" id="WP_344567535.1">
    <property type="nucleotide sequence ID" value="NZ_BAAARJ010000012.1"/>
</dbReference>
<dbReference type="EMBL" id="BAAARJ010000012">
    <property type="protein sequence ID" value="GAA2620559.1"/>
    <property type="molecule type" value="Genomic_DNA"/>
</dbReference>
<dbReference type="InterPro" id="IPR007214">
    <property type="entry name" value="YbaK/aa-tRNA-synth-assoc-dom"/>
</dbReference>
<protein>
    <submittedName>
        <fullName evidence="2">YbaK/EbsC family protein</fullName>
    </submittedName>
</protein>
<name>A0ABP6CP41_9ACTN</name>
<sequence length="187" mass="19356">MRSPIGDFDHATPAPEVLDQLIAPVAAAVRQWQGPVPADQVLYVDTDPEKADTVAFVETYGRDLLANSANCVVVAAKQGGARVLAACLVLSAARADVNGVARRQLGARKVSFAPHETAVGETGMEFGGITPLGLPAGWPLLIDTEVAALPWVLVGSGRRRGKLIVPGKALASLPGAELVEGLGRHAA</sequence>